<sequence>MMNTNILKLSAAVMALMLAAGCQEREWTYDNKLFISGEQVTSTVLKASTTSSEEILTVSLARPEDRDLDITYSVEPSLVEIYNKAYYDEAVILPEANYSFSSMQTRLFHGTVESEPVTITFTGLDRLSLTRTYVLPVTVSHADIDILSSAKTSYYVFKGGAIINVVADMEKSNYIEFESFESGAESAAPFRAISDFTLEALINVREFLPGIQSVMGMERRLLIRISDDGLEPNQLQVVTPSGNIPAKGVGPEVCALTPGEWTHVAATGNAATGEVIVYFNGEEAYRKTVSPWGSMDLVTPGTSDRGDQYFHIGYSYASGRELDGMISECRIWNLVRTPEEISLNQYEVDPASSGLIGYWKFDEGQGSTITDYTAYGNNGKAKDANLLWVPVSLPEAE</sequence>
<accession>A0A9D9NRV1</accession>
<dbReference type="Gene3D" id="2.60.120.200">
    <property type="match status" value="1"/>
</dbReference>
<evidence type="ECO:0000259" key="1">
    <source>
        <dbReference type="Pfam" id="PF08522"/>
    </source>
</evidence>
<dbReference type="InterPro" id="IPR013320">
    <property type="entry name" value="ConA-like_dom_sf"/>
</dbReference>
<dbReference type="EMBL" id="JADILX010000079">
    <property type="protein sequence ID" value="MBO8485733.1"/>
    <property type="molecule type" value="Genomic_DNA"/>
</dbReference>
<dbReference type="AlphaFoldDB" id="A0A9D9NRV1"/>
<proteinExistence type="predicted"/>
<name>A0A9D9NRV1_9BACT</name>
<dbReference type="GO" id="GO:0004553">
    <property type="term" value="F:hydrolase activity, hydrolyzing O-glycosyl compounds"/>
    <property type="evidence" value="ECO:0007669"/>
    <property type="project" value="UniProtKB-ARBA"/>
</dbReference>
<dbReference type="Proteomes" id="UP000823750">
    <property type="component" value="Unassembled WGS sequence"/>
</dbReference>
<dbReference type="Pfam" id="PF13385">
    <property type="entry name" value="Laminin_G_3"/>
    <property type="match status" value="1"/>
</dbReference>
<dbReference type="GO" id="GO:0005975">
    <property type="term" value="P:carbohydrate metabolic process"/>
    <property type="evidence" value="ECO:0007669"/>
    <property type="project" value="UniProtKB-ARBA"/>
</dbReference>
<reference evidence="2" key="2">
    <citation type="journal article" date="2021" name="PeerJ">
        <title>Extensive microbial diversity within the chicken gut microbiome revealed by metagenomics and culture.</title>
        <authorList>
            <person name="Gilroy R."/>
            <person name="Ravi A."/>
            <person name="Getino M."/>
            <person name="Pursley I."/>
            <person name="Horton D.L."/>
            <person name="Alikhan N.F."/>
            <person name="Baker D."/>
            <person name="Gharbi K."/>
            <person name="Hall N."/>
            <person name="Watson M."/>
            <person name="Adriaenssens E.M."/>
            <person name="Foster-Nyarko E."/>
            <person name="Jarju S."/>
            <person name="Secka A."/>
            <person name="Antonio M."/>
            <person name="Oren A."/>
            <person name="Chaudhuri R.R."/>
            <person name="La Ragione R."/>
            <person name="Hildebrand F."/>
            <person name="Pallen M.J."/>
        </authorList>
    </citation>
    <scope>NUCLEOTIDE SEQUENCE</scope>
    <source>
        <strain evidence="2">B2-16538</strain>
    </source>
</reference>
<dbReference type="Pfam" id="PF08522">
    <property type="entry name" value="BT_3987-like_N"/>
    <property type="match status" value="1"/>
</dbReference>
<dbReference type="InterPro" id="IPR013728">
    <property type="entry name" value="BT_3987-like_N"/>
</dbReference>
<evidence type="ECO:0000313" key="3">
    <source>
        <dbReference type="Proteomes" id="UP000823750"/>
    </source>
</evidence>
<gene>
    <name evidence="2" type="ORF">IAB78_04850</name>
</gene>
<reference evidence="2" key="1">
    <citation type="submission" date="2020-10" db="EMBL/GenBank/DDBJ databases">
        <authorList>
            <person name="Gilroy R."/>
        </authorList>
    </citation>
    <scope>NUCLEOTIDE SEQUENCE</scope>
    <source>
        <strain evidence="2">B2-16538</strain>
    </source>
</reference>
<feature type="domain" description="BT-3987-like N-terminal" evidence="1">
    <location>
        <begin position="29"/>
        <end position="145"/>
    </location>
</feature>
<organism evidence="2 3">
    <name type="scientific">Candidatus Cryptobacteroides excrementavium</name>
    <dbReference type="NCBI Taxonomy" id="2840759"/>
    <lineage>
        <taxon>Bacteria</taxon>
        <taxon>Pseudomonadati</taxon>
        <taxon>Bacteroidota</taxon>
        <taxon>Bacteroidia</taxon>
        <taxon>Bacteroidales</taxon>
        <taxon>Candidatus Cryptobacteroides</taxon>
    </lineage>
</organism>
<dbReference type="SUPFAM" id="SSF49899">
    <property type="entry name" value="Concanavalin A-like lectins/glucanases"/>
    <property type="match status" value="1"/>
</dbReference>
<protein>
    <submittedName>
        <fullName evidence="2">DUF1735 domain-containing protein</fullName>
    </submittedName>
</protein>
<evidence type="ECO:0000313" key="2">
    <source>
        <dbReference type="EMBL" id="MBO8485733.1"/>
    </source>
</evidence>
<dbReference type="Gene3D" id="2.60.40.1740">
    <property type="entry name" value="hypothetical protein (bacova_03559)"/>
    <property type="match status" value="1"/>
</dbReference>
<comment type="caution">
    <text evidence="2">The sequence shown here is derived from an EMBL/GenBank/DDBJ whole genome shotgun (WGS) entry which is preliminary data.</text>
</comment>